<proteinExistence type="inferred from homology"/>
<dbReference type="SUPFAM" id="SSF52833">
    <property type="entry name" value="Thioredoxin-like"/>
    <property type="match status" value="1"/>
</dbReference>
<gene>
    <name evidence="6" type="ORF">AYY18_09745</name>
</gene>
<dbReference type="EMBL" id="LZEY01000056">
    <property type="protein sequence ID" value="OBU04215.1"/>
    <property type="molecule type" value="Genomic_DNA"/>
</dbReference>
<evidence type="ECO:0000259" key="4">
    <source>
        <dbReference type="PROSITE" id="PS50404"/>
    </source>
</evidence>
<dbReference type="PANTHER" id="PTHR44051:SF19">
    <property type="entry name" value="DISULFIDE-BOND OXIDOREDUCTASE YFCG"/>
    <property type="match status" value="1"/>
</dbReference>
<dbReference type="SFLD" id="SFLDS00019">
    <property type="entry name" value="Glutathione_Transferase_(cytos"/>
    <property type="match status" value="1"/>
</dbReference>
<protein>
    <submittedName>
        <fullName evidence="6">Glutathione S-transferase</fullName>
    </submittedName>
</protein>
<keyword evidence="2 6" id="KW-0808">Transferase</keyword>
<evidence type="ECO:0000256" key="3">
    <source>
        <dbReference type="RuleBase" id="RU003494"/>
    </source>
</evidence>
<dbReference type="InterPro" id="IPR040079">
    <property type="entry name" value="Glutathione_S-Trfase"/>
</dbReference>
<sequence>MITVWGRKNSSNVKKILWCLTELKLTYQQKDIGGPFGGLDTPEYAAMNPNKSIPTYQDGEFILWESNAILSYLADKYDDGTLLTHNAEFRARAAQWMYWADGSLFPYIKAMMGLLVRTPPEQRDPAKAEELKQALNHLIAMLDSALSQQHYIAGDTFSIADIALVPLLYPWREVCQDRPDFPHLERWYAQIMSRPAYKDIVALPVS</sequence>
<reference evidence="7" key="1">
    <citation type="submission" date="2016-06" db="EMBL/GenBank/DDBJ databases">
        <authorList>
            <person name="Butler K."/>
        </authorList>
    </citation>
    <scope>NUCLEOTIDE SEQUENCE [LARGE SCALE GENOMIC DNA]</scope>
    <source>
        <strain evidence="7">GCSL-Mp20</strain>
    </source>
</reference>
<evidence type="ECO:0000313" key="6">
    <source>
        <dbReference type="EMBL" id="OBU04215.1"/>
    </source>
</evidence>
<evidence type="ECO:0000259" key="5">
    <source>
        <dbReference type="PROSITE" id="PS50405"/>
    </source>
</evidence>
<dbReference type="FunFam" id="3.40.30.10:FF:000039">
    <property type="entry name" value="Glutathione S-transferase domain"/>
    <property type="match status" value="1"/>
</dbReference>
<feature type="domain" description="GST C-terminal" evidence="5">
    <location>
        <begin position="86"/>
        <end position="206"/>
    </location>
</feature>
<comment type="caution">
    <text evidence="6">The sequence shown here is derived from an EMBL/GenBank/DDBJ whole genome shotgun (WGS) entry which is preliminary data.</text>
</comment>
<accession>A0A1B8H574</accession>
<keyword evidence="7" id="KW-1185">Reference proteome</keyword>
<name>A0A1B8H574_9GAMM</name>
<dbReference type="GO" id="GO:0016740">
    <property type="term" value="F:transferase activity"/>
    <property type="evidence" value="ECO:0007669"/>
    <property type="project" value="UniProtKB-KW"/>
</dbReference>
<dbReference type="Gene3D" id="3.40.30.10">
    <property type="entry name" value="Glutaredoxin"/>
    <property type="match status" value="1"/>
</dbReference>
<dbReference type="InterPro" id="IPR004046">
    <property type="entry name" value="GST_C"/>
</dbReference>
<dbReference type="Proteomes" id="UP000092377">
    <property type="component" value="Unassembled WGS sequence"/>
</dbReference>
<dbReference type="PROSITE" id="PS50404">
    <property type="entry name" value="GST_NTER"/>
    <property type="match status" value="1"/>
</dbReference>
<dbReference type="SUPFAM" id="SSF47616">
    <property type="entry name" value="GST C-terminal domain-like"/>
    <property type="match status" value="1"/>
</dbReference>
<dbReference type="InterPro" id="IPR036249">
    <property type="entry name" value="Thioredoxin-like_sf"/>
</dbReference>
<dbReference type="InterPro" id="IPR010987">
    <property type="entry name" value="Glutathione-S-Trfase_C-like"/>
</dbReference>
<dbReference type="PANTHER" id="PTHR44051">
    <property type="entry name" value="GLUTATHIONE S-TRANSFERASE-RELATED"/>
    <property type="match status" value="1"/>
</dbReference>
<evidence type="ECO:0000256" key="1">
    <source>
        <dbReference type="ARBA" id="ARBA00007409"/>
    </source>
</evidence>
<dbReference type="AlphaFoldDB" id="A0A1B8H574"/>
<dbReference type="Pfam" id="PF00043">
    <property type="entry name" value="GST_C"/>
    <property type="match status" value="1"/>
</dbReference>
<evidence type="ECO:0000313" key="7">
    <source>
        <dbReference type="Proteomes" id="UP000092377"/>
    </source>
</evidence>
<dbReference type="InterPro" id="IPR004045">
    <property type="entry name" value="Glutathione_S-Trfase_N"/>
</dbReference>
<dbReference type="CDD" id="cd03047">
    <property type="entry name" value="GST_N_2"/>
    <property type="match status" value="1"/>
</dbReference>
<dbReference type="SFLD" id="SFLDG01150">
    <property type="entry name" value="Main.1:_Beta-like"/>
    <property type="match status" value="1"/>
</dbReference>
<dbReference type="SFLD" id="SFLDG00358">
    <property type="entry name" value="Main_(cytGST)"/>
    <property type="match status" value="1"/>
</dbReference>
<dbReference type="Pfam" id="PF02798">
    <property type="entry name" value="GST_N"/>
    <property type="match status" value="1"/>
</dbReference>
<dbReference type="RefSeq" id="WP_067405241.1">
    <property type="nucleotide sequence ID" value="NZ_LZEY01000056.1"/>
</dbReference>
<organism evidence="6 7">
    <name type="scientific">Morganella psychrotolerans</name>
    <dbReference type="NCBI Taxonomy" id="368603"/>
    <lineage>
        <taxon>Bacteria</taxon>
        <taxon>Pseudomonadati</taxon>
        <taxon>Pseudomonadota</taxon>
        <taxon>Gammaproteobacteria</taxon>
        <taxon>Enterobacterales</taxon>
        <taxon>Morganellaceae</taxon>
        <taxon>Morganella</taxon>
    </lineage>
</organism>
<feature type="domain" description="GST N-terminal" evidence="4">
    <location>
        <begin position="1"/>
        <end position="81"/>
    </location>
</feature>
<dbReference type="OrthoDB" id="5958450at2"/>
<comment type="similarity">
    <text evidence="1 3">Belongs to the GST superfamily.</text>
</comment>
<dbReference type="PROSITE" id="PS50405">
    <property type="entry name" value="GST_CTER"/>
    <property type="match status" value="1"/>
</dbReference>
<dbReference type="Gene3D" id="1.20.1050.10">
    <property type="match status" value="1"/>
</dbReference>
<dbReference type="InterPro" id="IPR036282">
    <property type="entry name" value="Glutathione-S-Trfase_C_sf"/>
</dbReference>
<evidence type="ECO:0000256" key="2">
    <source>
        <dbReference type="ARBA" id="ARBA00022679"/>
    </source>
</evidence>